<dbReference type="Gene3D" id="3.60.15.10">
    <property type="entry name" value="Ribonuclease Z/Hydroxyacylglutathione hydrolase-like"/>
    <property type="match status" value="1"/>
</dbReference>
<evidence type="ECO:0000259" key="1">
    <source>
        <dbReference type="SMART" id="SM00849"/>
    </source>
</evidence>
<dbReference type="EMBL" id="JAULBC010000001">
    <property type="protein sequence ID" value="MEX6685894.1"/>
    <property type="molecule type" value="Genomic_DNA"/>
</dbReference>
<sequence>MQTTSTLNITFLGTGTSSGVPMIACSCEVCTSPDSKDKRLRSSILVESPKTTLVIDTTPDFRQQMLRINNKKLDAVVFTHPHKDHIAGLDDVRAYNYFQQKEMDVYANALTEESLKREFAYAFSDKRYPGVPELNLITIDETAFNVGEITLQPVTVWHHKMPVFGFRFEKFTYITDANRIDDVEKEKIKGSEVLIINALRHQQHISHFTLSEAIQLVDELEIKQAYITHISHQLGKHEEVSRDLPPHIHLAYDGLKLAV</sequence>
<name>A0ABV3ZBT8_9BACT</name>
<dbReference type="RefSeq" id="WP_369327283.1">
    <property type="nucleotide sequence ID" value="NZ_JAULBC010000001.1"/>
</dbReference>
<dbReference type="Proteomes" id="UP001560573">
    <property type="component" value="Unassembled WGS sequence"/>
</dbReference>
<dbReference type="CDD" id="cd16279">
    <property type="entry name" value="metallo-hydrolase-like_MBL-fold"/>
    <property type="match status" value="1"/>
</dbReference>
<feature type="domain" description="Metallo-beta-lactamase" evidence="1">
    <location>
        <begin position="40"/>
        <end position="229"/>
    </location>
</feature>
<comment type="caution">
    <text evidence="2">The sequence shown here is derived from an EMBL/GenBank/DDBJ whole genome shotgun (WGS) entry which is preliminary data.</text>
</comment>
<dbReference type="SMART" id="SM00849">
    <property type="entry name" value="Lactamase_B"/>
    <property type="match status" value="1"/>
</dbReference>
<keyword evidence="3" id="KW-1185">Reference proteome</keyword>
<reference evidence="2 3" key="1">
    <citation type="submission" date="2023-07" db="EMBL/GenBank/DDBJ databases">
        <authorList>
            <person name="Lian W.-H."/>
        </authorList>
    </citation>
    <scope>NUCLEOTIDE SEQUENCE [LARGE SCALE GENOMIC DNA]</scope>
    <source>
        <strain evidence="2 3">SYSU DXS3180</strain>
    </source>
</reference>
<dbReference type="PANTHER" id="PTHR42663">
    <property type="entry name" value="HYDROLASE C777.06C-RELATED-RELATED"/>
    <property type="match status" value="1"/>
</dbReference>
<organism evidence="2 3">
    <name type="scientific">Danxiaibacter flavus</name>
    <dbReference type="NCBI Taxonomy" id="3049108"/>
    <lineage>
        <taxon>Bacteria</taxon>
        <taxon>Pseudomonadati</taxon>
        <taxon>Bacteroidota</taxon>
        <taxon>Chitinophagia</taxon>
        <taxon>Chitinophagales</taxon>
        <taxon>Chitinophagaceae</taxon>
        <taxon>Danxiaibacter</taxon>
    </lineage>
</organism>
<dbReference type="SUPFAM" id="SSF56281">
    <property type="entry name" value="Metallo-hydrolase/oxidoreductase"/>
    <property type="match status" value="1"/>
</dbReference>
<evidence type="ECO:0000313" key="2">
    <source>
        <dbReference type="EMBL" id="MEX6685894.1"/>
    </source>
</evidence>
<proteinExistence type="predicted"/>
<protein>
    <submittedName>
        <fullName evidence="2">MBL fold metallo-hydrolase</fullName>
    </submittedName>
</protein>
<dbReference type="Pfam" id="PF12706">
    <property type="entry name" value="Lactamase_B_2"/>
    <property type="match status" value="1"/>
</dbReference>
<dbReference type="PANTHER" id="PTHR42663:SF6">
    <property type="entry name" value="HYDROLASE C777.06C-RELATED"/>
    <property type="match status" value="1"/>
</dbReference>
<gene>
    <name evidence="2" type="ORF">QTN47_00220</name>
</gene>
<dbReference type="InterPro" id="IPR001279">
    <property type="entry name" value="Metallo-B-lactamas"/>
</dbReference>
<accession>A0ABV3ZBT8</accession>
<evidence type="ECO:0000313" key="3">
    <source>
        <dbReference type="Proteomes" id="UP001560573"/>
    </source>
</evidence>
<dbReference type="InterPro" id="IPR036866">
    <property type="entry name" value="RibonucZ/Hydroxyglut_hydro"/>
</dbReference>